<feature type="compositionally biased region" description="Basic and acidic residues" evidence="1">
    <location>
        <begin position="588"/>
        <end position="599"/>
    </location>
</feature>
<feature type="region of interest" description="Disordered" evidence="1">
    <location>
        <begin position="910"/>
        <end position="936"/>
    </location>
</feature>
<dbReference type="SUPFAM" id="SSF48403">
    <property type="entry name" value="Ankyrin repeat"/>
    <property type="match status" value="1"/>
</dbReference>
<accession>A0A0F4YPL3</accession>
<reference evidence="2 3" key="1">
    <citation type="submission" date="2015-04" db="EMBL/GenBank/DDBJ databases">
        <authorList>
            <person name="Heijne W.H."/>
            <person name="Fedorova N.D."/>
            <person name="Nierman W.C."/>
            <person name="Vollebregt A.W."/>
            <person name="Zhao Z."/>
            <person name="Wu L."/>
            <person name="Kumar M."/>
            <person name="Stam H."/>
            <person name="van den Berg M.A."/>
            <person name="Pel H.J."/>
        </authorList>
    </citation>
    <scope>NUCLEOTIDE SEQUENCE [LARGE SCALE GENOMIC DNA]</scope>
    <source>
        <strain evidence="2 3">CBS 393.64</strain>
    </source>
</reference>
<feature type="region of interest" description="Disordered" evidence="1">
    <location>
        <begin position="1"/>
        <end position="53"/>
    </location>
</feature>
<evidence type="ECO:0000256" key="1">
    <source>
        <dbReference type="SAM" id="MobiDB-lite"/>
    </source>
</evidence>
<feature type="compositionally biased region" description="Polar residues" evidence="1">
    <location>
        <begin position="1"/>
        <end position="11"/>
    </location>
</feature>
<organism evidence="2 3">
    <name type="scientific">Rasamsonia emersonii (strain ATCC 16479 / CBS 393.64 / IMI 116815)</name>
    <dbReference type="NCBI Taxonomy" id="1408163"/>
    <lineage>
        <taxon>Eukaryota</taxon>
        <taxon>Fungi</taxon>
        <taxon>Dikarya</taxon>
        <taxon>Ascomycota</taxon>
        <taxon>Pezizomycotina</taxon>
        <taxon>Eurotiomycetes</taxon>
        <taxon>Eurotiomycetidae</taxon>
        <taxon>Eurotiales</taxon>
        <taxon>Trichocomaceae</taxon>
        <taxon>Rasamsonia</taxon>
    </lineage>
</organism>
<feature type="compositionally biased region" description="Basic and acidic residues" evidence="1">
    <location>
        <begin position="647"/>
        <end position="683"/>
    </location>
</feature>
<dbReference type="PANTHER" id="PTHR34706:SF3">
    <property type="entry name" value="ANKYRIN REPEAT PROTEIN (AFU_ORTHOLOGUE AFUA_7G06200)"/>
    <property type="match status" value="1"/>
</dbReference>
<keyword evidence="3" id="KW-1185">Reference proteome</keyword>
<sequence length="1145" mass="126276">MARASTSTSPTRPAGTVMSMSSSRRATTSSTPGARCRRTCRSSSQLVEGRRSPKAKACSCSSRSLIEATPAKPTRRMTTERSSSPGAVLLAPPRAFGFGFALKLGHDNLRGDDLDVSGYRVDSTPGQPETSAGRCIGCHADQLEYNVLTQQGLSGSPVFMPYKGHETAVAIHNNGPKRRGRGSRGTRLNETVLGEIFRWVGVGYAQKSLKVFNPQAPPEGLYLRFPPDQEYAWVRLGAAGLETSFDILPAYAPPTSADSTSPPPPLYVFRFRPPPGWPGDKKKKRWVLWDVVRQGVTLTDTLQDFCFPQIIPDKNPDMFRIVLDNKQGGPLGQLVELRMQATKITPQDIKLGAVDTPEVSFGKYLRGKKEKYWNTSHDNIDSLLLPVKSCQFVFARPSSSLRGLNSWRQRFLFFPLHLSIMKSPSHHLANQGYVVLKEPNARGDTPNHPVNRGGNEPEEPPCPVRRNPAPRDKGAVDQDNDPRHQGDQLAGGLQVGCRGQMIPPHGELDCHNLQNPDQPAQEPDRGPKVVPADDLADLLFLLLTGLLTGLLVTVPGNGGDTGALVGERERGEGVDDAVHEGQIAEPAVEGHLREEEHHAGRLQGRQRVDQAGKSPDQGGARRQLGEQQGDQADGLADDGPGVQKGHLGREGHAHEDEQDDDRFARTEDCSRRENIPRRQDRERDAARGHLEALAVVFFVAVVVEDHAQRLQIDADAHPEAVQVLRGVWIAWLLHYELAGDRNRRSKIIQLLLAYNADPSTPSADDDDSTPLLNAVKTYQDPAVISALVDAGASPTAANRKGKTAEGVATKRKDRARMRALLPRAQRASKRLPVILMLTGFVLFVVAWANKNVKVAVAGGAFVAAAAIEKRFKLSGVFDSRIPKRLARPQPVAQFKKDINDYIEETKLNRFFPPGQPIPGDDDSSSMRRDQRGEHQKELVKRITSITTRVVSDGEGIELRFINRATEPIFSKPSVDIIDNIMSGLPLDGATDIGTHLRRKVLSEVVYRPLETNTFTRPVLLSITTDGRPEPEKETVLKDAILECGKILRKHGYDPEVVRFQISQIRTDEKAESFLESLDSDPELKDVLYCTSGINITPLMASTRREANDDTERLDEKFKTLRDNDSRLEQWLLELLMGPITNADQA</sequence>
<evidence type="ECO:0000313" key="3">
    <source>
        <dbReference type="Proteomes" id="UP000053958"/>
    </source>
</evidence>
<feature type="compositionally biased region" description="Basic and acidic residues" evidence="1">
    <location>
        <begin position="469"/>
        <end position="486"/>
    </location>
</feature>
<feature type="region of interest" description="Disordered" evidence="1">
    <location>
        <begin position="69"/>
        <end position="88"/>
    </location>
</feature>
<proteinExistence type="predicted"/>
<dbReference type="InterPro" id="IPR043504">
    <property type="entry name" value="Peptidase_S1_PA_chymotrypsin"/>
</dbReference>
<dbReference type="RefSeq" id="XP_013326662.1">
    <property type="nucleotide sequence ID" value="XM_013471208.1"/>
</dbReference>
<feature type="region of interest" description="Disordered" evidence="1">
    <location>
        <begin position="554"/>
        <end position="683"/>
    </location>
</feature>
<dbReference type="EMBL" id="LASV01000295">
    <property type="protein sequence ID" value="KKA20050.1"/>
    <property type="molecule type" value="Genomic_DNA"/>
</dbReference>
<feature type="compositionally biased region" description="Basic and acidic residues" evidence="1">
    <location>
        <begin position="566"/>
        <end position="579"/>
    </location>
</feature>
<feature type="compositionally biased region" description="Basic and acidic residues" evidence="1">
    <location>
        <begin position="924"/>
        <end position="936"/>
    </location>
</feature>
<dbReference type="Proteomes" id="UP000053958">
    <property type="component" value="Unassembled WGS sequence"/>
</dbReference>
<dbReference type="InterPro" id="IPR036770">
    <property type="entry name" value="Ankyrin_rpt-contain_sf"/>
</dbReference>
<feature type="compositionally biased region" description="Low complexity" evidence="1">
    <location>
        <begin position="625"/>
        <end position="639"/>
    </location>
</feature>
<dbReference type="Gene3D" id="1.25.40.20">
    <property type="entry name" value="Ankyrin repeat-containing domain"/>
    <property type="match status" value="1"/>
</dbReference>
<feature type="compositionally biased region" description="Low complexity" evidence="1">
    <location>
        <begin position="18"/>
        <end position="31"/>
    </location>
</feature>
<dbReference type="OrthoDB" id="2142040at2759"/>
<dbReference type="GeneID" id="25318277"/>
<gene>
    <name evidence="2" type="ORF">T310_5957</name>
</gene>
<feature type="region of interest" description="Disordered" evidence="1">
    <location>
        <begin position="438"/>
        <end position="506"/>
    </location>
</feature>
<dbReference type="PANTHER" id="PTHR34706">
    <property type="entry name" value="SLR1338 PROTEIN"/>
    <property type="match status" value="1"/>
</dbReference>
<evidence type="ECO:0000313" key="2">
    <source>
        <dbReference type="EMBL" id="KKA20050.1"/>
    </source>
</evidence>
<protein>
    <submittedName>
        <fullName evidence="2">Uncharacterized protein</fullName>
    </submittedName>
</protein>
<name>A0A0F4YPL3_RASE3</name>
<comment type="caution">
    <text evidence="2">The sequence shown here is derived from an EMBL/GenBank/DDBJ whole genome shotgun (WGS) entry which is preliminary data.</text>
</comment>
<dbReference type="Gene3D" id="2.40.10.10">
    <property type="entry name" value="Trypsin-like serine proteases"/>
    <property type="match status" value="1"/>
</dbReference>
<dbReference type="AlphaFoldDB" id="A0A0F4YPL3"/>